<gene>
    <name evidence="2" type="ORF">DEO72_LG2g3132</name>
</gene>
<dbReference type="AlphaFoldDB" id="A0A4D6L2Q6"/>
<accession>A0A4D6L2Q6</accession>
<evidence type="ECO:0000313" key="3">
    <source>
        <dbReference type="Proteomes" id="UP000501690"/>
    </source>
</evidence>
<dbReference type="EMBL" id="CP039346">
    <property type="protein sequence ID" value="QCD82791.1"/>
    <property type="molecule type" value="Genomic_DNA"/>
</dbReference>
<evidence type="ECO:0000313" key="2">
    <source>
        <dbReference type="EMBL" id="QCD82791.1"/>
    </source>
</evidence>
<proteinExistence type="predicted"/>
<feature type="region of interest" description="Disordered" evidence="1">
    <location>
        <begin position="76"/>
        <end position="148"/>
    </location>
</feature>
<organism evidence="2 3">
    <name type="scientific">Vigna unguiculata</name>
    <name type="common">Cowpea</name>
    <dbReference type="NCBI Taxonomy" id="3917"/>
    <lineage>
        <taxon>Eukaryota</taxon>
        <taxon>Viridiplantae</taxon>
        <taxon>Streptophyta</taxon>
        <taxon>Embryophyta</taxon>
        <taxon>Tracheophyta</taxon>
        <taxon>Spermatophyta</taxon>
        <taxon>Magnoliopsida</taxon>
        <taxon>eudicotyledons</taxon>
        <taxon>Gunneridae</taxon>
        <taxon>Pentapetalae</taxon>
        <taxon>rosids</taxon>
        <taxon>fabids</taxon>
        <taxon>Fabales</taxon>
        <taxon>Fabaceae</taxon>
        <taxon>Papilionoideae</taxon>
        <taxon>50 kb inversion clade</taxon>
        <taxon>NPAAA clade</taxon>
        <taxon>indigoferoid/millettioid clade</taxon>
        <taxon>Phaseoleae</taxon>
        <taxon>Vigna</taxon>
    </lineage>
</organism>
<dbReference type="Proteomes" id="UP000501690">
    <property type="component" value="Linkage Group LG2"/>
</dbReference>
<keyword evidence="3" id="KW-1185">Reference proteome</keyword>
<protein>
    <submittedName>
        <fullName evidence="2">Uncharacterized protein</fullName>
    </submittedName>
</protein>
<reference evidence="2 3" key="1">
    <citation type="submission" date="2019-04" db="EMBL/GenBank/DDBJ databases">
        <title>An improved genome assembly and genetic linkage map for asparagus bean, Vigna unguiculata ssp. sesquipedialis.</title>
        <authorList>
            <person name="Xia Q."/>
            <person name="Zhang R."/>
            <person name="Dong Y."/>
        </authorList>
    </citation>
    <scope>NUCLEOTIDE SEQUENCE [LARGE SCALE GENOMIC DNA]</scope>
    <source>
        <tissue evidence="2">Leaf</tissue>
    </source>
</reference>
<name>A0A4D6L2Q6_VIGUN</name>
<evidence type="ECO:0000256" key="1">
    <source>
        <dbReference type="SAM" id="MobiDB-lite"/>
    </source>
</evidence>
<feature type="compositionally biased region" description="Polar residues" evidence="1">
    <location>
        <begin position="102"/>
        <end position="120"/>
    </location>
</feature>
<sequence>MTATPRQPPLTPTTIFLAHRLRHHDVSTALATHSPATIARCRRRTRRGSSYILVGHHLYSRPRVLLPRAPTMAAAAVPAAPRRTPRIQQQLRRPPSQFHLRSAQSPRATMEARTSTTSSPAPARLHLQSPRATMEARTSARRESAPEA</sequence>
<feature type="compositionally biased region" description="Basic and acidic residues" evidence="1">
    <location>
        <begin position="138"/>
        <end position="148"/>
    </location>
</feature>